<dbReference type="InterPro" id="IPR010730">
    <property type="entry name" value="HET"/>
</dbReference>
<sequence>MPSCGVLERTFQYLPLSAENEIRLLCIPRKTPESLSDDPINYLLYHIPLNEASEYVALSYSWGSPTTPCQITVNRQPLRITESLATALDSLRREDEDVVLFADAICINQSDAVEKTAQVRLMQQIYKTARQVVLWLGPSTAETTYTMQEIRRLGTELVQTGMWALAAGDIAKWDTEAHDDSQAARTKQNINGHCEPSSGESTE</sequence>
<evidence type="ECO:0000313" key="4">
    <source>
        <dbReference type="Proteomes" id="UP000800094"/>
    </source>
</evidence>
<feature type="region of interest" description="Disordered" evidence="1">
    <location>
        <begin position="177"/>
        <end position="203"/>
    </location>
</feature>
<gene>
    <name evidence="3" type="ORF">BU26DRAFT_521631</name>
</gene>
<dbReference type="OrthoDB" id="2157530at2759"/>
<keyword evidence="4" id="KW-1185">Reference proteome</keyword>
<evidence type="ECO:0000259" key="2">
    <source>
        <dbReference type="Pfam" id="PF06985"/>
    </source>
</evidence>
<evidence type="ECO:0000256" key="1">
    <source>
        <dbReference type="SAM" id="MobiDB-lite"/>
    </source>
</evidence>
<protein>
    <recommendedName>
        <fullName evidence="2">Heterokaryon incompatibility domain-containing protein</fullName>
    </recommendedName>
</protein>
<proteinExistence type="predicted"/>
<dbReference type="AlphaFoldDB" id="A0A6A6I749"/>
<dbReference type="InterPro" id="IPR052895">
    <property type="entry name" value="HetReg/Transcr_Mod"/>
</dbReference>
<feature type="domain" description="Heterokaryon incompatibility" evidence="2">
    <location>
        <begin position="55"/>
        <end position="160"/>
    </location>
</feature>
<accession>A0A6A6I749</accession>
<name>A0A6A6I749_9PLEO</name>
<dbReference type="PANTHER" id="PTHR24148:SF73">
    <property type="entry name" value="HET DOMAIN PROTEIN (AFU_ORTHOLOGUE AFUA_8G01020)"/>
    <property type="match status" value="1"/>
</dbReference>
<dbReference type="GeneID" id="54582915"/>
<organism evidence="3 4">
    <name type="scientific">Trematosphaeria pertusa</name>
    <dbReference type="NCBI Taxonomy" id="390896"/>
    <lineage>
        <taxon>Eukaryota</taxon>
        <taxon>Fungi</taxon>
        <taxon>Dikarya</taxon>
        <taxon>Ascomycota</taxon>
        <taxon>Pezizomycotina</taxon>
        <taxon>Dothideomycetes</taxon>
        <taxon>Pleosporomycetidae</taxon>
        <taxon>Pleosporales</taxon>
        <taxon>Massarineae</taxon>
        <taxon>Trematosphaeriaceae</taxon>
        <taxon>Trematosphaeria</taxon>
    </lineage>
</organism>
<dbReference type="RefSeq" id="XP_033681161.1">
    <property type="nucleotide sequence ID" value="XM_033829585.1"/>
</dbReference>
<dbReference type="EMBL" id="ML987199">
    <property type="protein sequence ID" value="KAF2246157.1"/>
    <property type="molecule type" value="Genomic_DNA"/>
</dbReference>
<dbReference type="Pfam" id="PF06985">
    <property type="entry name" value="HET"/>
    <property type="match status" value="1"/>
</dbReference>
<dbReference type="Proteomes" id="UP000800094">
    <property type="component" value="Unassembled WGS sequence"/>
</dbReference>
<reference evidence="3" key="1">
    <citation type="journal article" date="2020" name="Stud. Mycol.">
        <title>101 Dothideomycetes genomes: a test case for predicting lifestyles and emergence of pathogens.</title>
        <authorList>
            <person name="Haridas S."/>
            <person name="Albert R."/>
            <person name="Binder M."/>
            <person name="Bloem J."/>
            <person name="Labutti K."/>
            <person name="Salamov A."/>
            <person name="Andreopoulos B."/>
            <person name="Baker S."/>
            <person name="Barry K."/>
            <person name="Bills G."/>
            <person name="Bluhm B."/>
            <person name="Cannon C."/>
            <person name="Castanera R."/>
            <person name="Culley D."/>
            <person name="Daum C."/>
            <person name="Ezra D."/>
            <person name="Gonzalez J."/>
            <person name="Henrissat B."/>
            <person name="Kuo A."/>
            <person name="Liang C."/>
            <person name="Lipzen A."/>
            <person name="Lutzoni F."/>
            <person name="Magnuson J."/>
            <person name="Mondo S."/>
            <person name="Nolan M."/>
            <person name="Ohm R."/>
            <person name="Pangilinan J."/>
            <person name="Park H.-J."/>
            <person name="Ramirez L."/>
            <person name="Alfaro M."/>
            <person name="Sun H."/>
            <person name="Tritt A."/>
            <person name="Yoshinaga Y."/>
            <person name="Zwiers L.-H."/>
            <person name="Turgeon B."/>
            <person name="Goodwin S."/>
            <person name="Spatafora J."/>
            <person name="Crous P."/>
            <person name="Grigoriev I."/>
        </authorList>
    </citation>
    <scope>NUCLEOTIDE SEQUENCE</scope>
    <source>
        <strain evidence="3">CBS 122368</strain>
    </source>
</reference>
<evidence type="ECO:0000313" key="3">
    <source>
        <dbReference type="EMBL" id="KAF2246157.1"/>
    </source>
</evidence>
<dbReference type="PANTHER" id="PTHR24148">
    <property type="entry name" value="ANKYRIN REPEAT DOMAIN-CONTAINING PROTEIN 39 HOMOLOG-RELATED"/>
    <property type="match status" value="1"/>
</dbReference>